<dbReference type="Gene3D" id="1.10.30.40">
    <property type="entry name" value="Ethanolamine ammonia-lyase light chain (EutC), N-terminal domain"/>
    <property type="match status" value="1"/>
</dbReference>
<evidence type="ECO:0000256" key="2">
    <source>
        <dbReference type="ARBA" id="ARBA00023239"/>
    </source>
</evidence>
<feature type="binding site" evidence="5">
    <location>
        <position position="184"/>
    </location>
    <ligand>
        <name>adenosylcob(III)alamin</name>
        <dbReference type="ChEBI" id="CHEBI:18408"/>
    </ligand>
</feature>
<dbReference type="InterPro" id="IPR009246">
    <property type="entry name" value="EutC"/>
</dbReference>
<dbReference type="GO" id="GO:0009350">
    <property type="term" value="C:ethanolamine ammonia-lyase complex"/>
    <property type="evidence" value="ECO:0007669"/>
    <property type="project" value="UniProtKB-UniRule"/>
</dbReference>
<comment type="subcellular location">
    <subcellularLocation>
        <location evidence="5">Bacterial microcompartment</location>
    </subcellularLocation>
</comment>
<evidence type="ECO:0000313" key="7">
    <source>
        <dbReference type="Proteomes" id="UP000186559"/>
    </source>
</evidence>
<comment type="cofactor">
    <cofactor evidence="5">
        <name>adenosylcob(III)alamin</name>
        <dbReference type="ChEBI" id="CHEBI:18408"/>
    </cofactor>
    <text evidence="5">Binds between the large and small subunits.</text>
</comment>
<dbReference type="OrthoDB" id="114248at2"/>
<comment type="subunit">
    <text evidence="5">The basic unit is a heterodimer which dimerizes to form tetramers. The heterotetramers trimerize; 6 large subunits form a core ring with 6 small subunits projecting outwards.</text>
</comment>
<dbReference type="UniPathway" id="UPA00560"/>
<keyword evidence="1 5" id="KW-0846">Cobalamin</keyword>
<dbReference type="Proteomes" id="UP000186559">
    <property type="component" value="Chromosome"/>
</dbReference>
<protein>
    <recommendedName>
        <fullName evidence="5">Ethanolamine ammonia-lyase small subunit</fullName>
        <shortName evidence="5">EAL small subunit</shortName>
        <ecNumber evidence="5">4.3.1.7</ecNumber>
    </recommendedName>
</protein>
<dbReference type="EMBL" id="CP014796">
    <property type="protein sequence ID" value="APX24154.1"/>
    <property type="molecule type" value="Genomic_DNA"/>
</dbReference>
<evidence type="ECO:0000313" key="6">
    <source>
        <dbReference type="EMBL" id="APX24154.1"/>
    </source>
</evidence>
<dbReference type="InterPro" id="IPR042251">
    <property type="entry name" value="EutC_C"/>
</dbReference>
<comment type="similarity">
    <text evidence="5">Belongs to the EutC family.</text>
</comment>
<dbReference type="GO" id="GO:0031471">
    <property type="term" value="C:ethanolamine degradation polyhedral organelle"/>
    <property type="evidence" value="ECO:0007669"/>
    <property type="project" value="UniProtKB-UniRule"/>
</dbReference>
<name>A0A1U7D7K9_9RHOB</name>
<accession>A0A1U7D7K9</accession>
<organism evidence="6 7">
    <name type="scientific">Salipiger profundus</name>
    <dbReference type="NCBI Taxonomy" id="1229727"/>
    <lineage>
        <taxon>Bacteria</taxon>
        <taxon>Pseudomonadati</taxon>
        <taxon>Pseudomonadota</taxon>
        <taxon>Alphaproteobacteria</taxon>
        <taxon>Rhodobacterales</taxon>
        <taxon>Roseobacteraceae</taxon>
        <taxon>Salipiger</taxon>
    </lineage>
</organism>
<dbReference type="KEGG" id="tpro:Ga0080559_TMP3358"/>
<comment type="pathway">
    <text evidence="5">Amine and polyamine degradation; ethanolamine degradation.</text>
</comment>
<feature type="binding site" evidence="5">
    <location>
        <position position="163"/>
    </location>
    <ligand>
        <name>adenosylcob(III)alamin</name>
        <dbReference type="ChEBI" id="CHEBI:18408"/>
    </ligand>
</feature>
<gene>
    <name evidence="5" type="primary">eutC</name>
    <name evidence="6" type="ORF">Ga0080559_TMP3358</name>
</gene>
<reference evidence="6 7" key="1">
    <citation type="submission" date="2016-03" db="EMBL/GenBank/DDBJ databases">
        <title>Deep-sea bacteria in the southern Pacific.</title>
        <authorList>
            <person name="Tang K."/>
        </authorList>
    </citation>
    <scope>NUCLEOTIDE SEQUENCE [LARGE SCALE GENOMIC DNA]</scope>
    <source>
        <strain evidence="6 7">JLT2016</strain>
    </source>
</reference>
<dbReference type="GO" id="GO:0006520">
    <property type="term" value="P:amino acid metabolic process"/>
    <property type="evidence" value="ECO:0007669"/>
    <property type="project" value="InterPro"/>
</dbReference>
<dbReference type="GO" id="GO:0008851">
    <property type="term" value="F:ethanolamine ammonia-lyase activity"/>
    <property type="evidence" value="ECO:0007669"/>
    <property type="project" value="UniProtKB-UniRule"/>
</dbReference>
<dbReference type="GO" id="GO:0046336">
    <property type="term" value="P:ethanolamine catabolic process"/>
    <property type="evidence" value="ECO:0007669"/>
    <property type="project" value="UniProtKB-UniRule"/>
</dbReference>
<sequence>MTDTPATPERPDRDLWKDLRRFTNARIALGRSGVSLPVARQLEFQAAHAAARTAVHSELDMAALEADLAALSLETVTVKSRVSDRSEYLRRPDLGRKLAPEDAERLAALAPGTAPDVAIVIADGLSALAVQQSAPPFLKAFLPHVERAGLTLAPTVVALQGRVAIGDEVAEQLGARCVIMLIGERPGLSAADSLGLYLTWAPGPGSTDADRNCISNIREGGLSFREAAYRAGYLMQEAFERKLSGVMLKDNTVADPALEADEATPSLPGGD</sequence>
<dbReference type="HAMAP" id="MF_00601">
    <property type="entry name" value="EutC"/>
    <property type="match status" value="1"/>
</dbReference>
<comment type="function">
    <text evidence="5">Catalyzes the deamination of various vicinal amino-alcohols to oxo compounds. Allows this organism to utilize ethanolamine as the sole source of nitrogen and carbon in the presence of external vitamin B12.</text>
</comment>
<dbReference type="PANTHER" id="PTHR39330">
    <property type="entry name" value="ETHANOLAMINE AMMONIA-LYASE LIGHT CHAIN"/>
    <property type="match status" value="1"/>
</dbReference>
<dbReference type="GO" id="GO:0031419">
    <property type="term" value="F:cobalamin binding"/>
    <property type="evidence" value="ECO:0007669"/>
    <property type="project" value="UniProtKB-UniRule"/>
</dbReference>
<comment type="catalytic activity">
    <reaction evidence="5">
        <text>ethanolamine = acetaldehyde + NH4(+)</text>
        <dbReference type="Rhea" id="RHEA:15313"/>
        <dbReference type="ChEBI" id="CHEBI:15343"/>
        <dbReference type="ChEBI" id="CHEBI:28938"/>
        <dbReference type="ChEBI" id="CHEBI:57603"/>
        <dbReference type="EC" id="4.3.1.7"/>
    </reaction>
</comment>
<dbReference type="PANTHER" id="PTHR39330:SF1">
    <property type="entry name" value="ETHANOLAMINE AMMONIA-LYASE SMALL SUBUNIT"/>
    <property type="match status" value="1"/>
</dbReference>
<dbReference type="PIRSF" id="PIRSF018982">
    <property type="entry name" value="EutC"/>
    <property type="match status" value="1"/>
</dbReference>
<dbReference type="Pfam" id="PF05985">
    <property type="entry name" value="EutC"/>
    <property type="match status" value="1"/>
</dbReference>
<feature type="binding site" evidence="5">
    <location>
        <position position="213"/>
    </location>
    <ligand>
        <name>adenosylcob(III)alamin</name>
        <dbReference type="ChEBI" id="CHEBI:18408"/>
    </ligand>
</feature>
<proteinExistence type="inferred from homology"/>
<dbReference type="InterPro" id="IPR042255">
    <property type="entry name" value="EutC_N"/>
</dbReference>
<dbReference type="Gene3D" id="3.40.50.11240">
    <property type="entry name" value="Ethanolamine ammonia-lyase light chain (EutC)"/>
    <property type="match status" value="1"/>
</dbReference>
<keyword evidence="2 5" id="KW-0456">Lyase</keyword>
<evidence type="ECO:0000256" key="3">
    <source>
        <dbReference type="ARBA" id="ARBA00023285"/>
    </source>
</evidence>
<keyword evidence="3 5" id="KW-0170">Cobalt</keyword>
<keyword evidence="7" id="KW-1185">Reference proteome</keyword>
<evidence type="ECO:0000256" key="1">
    <source>
        <dbReference type="ARBA" id="ARBA00022628"/>
    </source>
</evidence>
<dbReference type="EC" id="4.3.1.7" evidence="5"/>
<dbReference type="STRING" id="1229727.Ga0080559_TMP3358"/>
<evidence type="ECO:0000256" key="4">
    <source>
        <dbReference type="ARBA" id="ARBA00024446"/>
    </source>
</evidence>
<dbReference type="NCBIfam" id="NF003971">
    <property type="entry name" value="PRK05465.1"/>
    <property type="match status" value="1"/>
</dbReference>
<evidence type="ECO:0000256" key="5">
    <source>
        <dbReference type="HAMAP-Rule" id="MF_00601"/>
    </source>
</evidence>
<dbReference type="AlphaFoldDB" id="A0A1U7D7K9"/>
<keyword evidence="4 5" id="KW-1283">Bacterial microcompartment</keyword>
<dbReference type="RefSeq" id="WP_076624091.1">
    <property type="nucleotide sequence ID" value="NZ_BMEW01000001.1"/>
</dbReference>